<keyword evidence="2 5" id="KW-0238">DNA-binding</keyword>
<evidence type="ECO:0000256" key="6">
    <source>
        <dbReference type="RuleBase" id="RU000682"/>
    </source>
</evidence>
<dbReference type="GO" id="GO:0005634">
    <property type="term" value="C:nucleus"/>
    <property type="evidence" value="ECO:0007669"/>
    <property type="project" value="UniProtKB-SubCell"/>
</dbReference>
<keyword evidence="4 5" id="KW-0539">Nucleus</keyword>
<gene>
    <name evidence="8" type="ORF">KQX54_001598</name>
</gene>
<keyword evidence="3 5" id="KW-0371">Homeobox</keyword>
<comment type="subcellular location">
    <subcellularLocation>
        <location evidence="1 5 6">Nucleus</location>
    </subcellularLocation>
</comment>
<protein>
    <recommendedName>
        <fullName evidence="7">Homeobox domain-containing protein</fullName>
    </recommendedName>
</protein>
<evidence type="ECO:0000256" key="4">
    <source>
        <dbReference type="ARBA" id="ARBA00023242"/>
    </source>
</evidence>
<dbReference type="SMART" id="SM00389">
    <property type="entry name" value="HOX"/>
    <property type="match status" value="1"/>
</dbReference>
<dbReference type="InterPro" id="IPR020479">
    <property type="entry name" value="HD_metazoa"/>
</dbReference>
<accession>A0AAV7J229</accession>
<dbReference type="GO" id="GO:0000981">
    <property type="term" value="F:DNA-binding transcription factor activity, RNA polymerase II-specific"/>
    <property type="evidence" value="ECO:0007669"/>
    <property type="project" value="InterPro"/>
</dbReference>
<proteinExistence type="predicted"/>
<dbReference type="Gene3D" id="1.10.10.60">
    <property type="entry name" value="Homeodomain-like"/>
    <property type="match status" value="1"/>
</dbReference>
<dbReference type="InterPro" id="IPR017970">
    <property type="entry name" value="Homeobox_CS"/>
</dbReference>
<dbReference type="InterPro" id="IPR009057">
    <property type="entry name" value="Homeodomain-like_sf"/>
</dbReference>
<dbReference type="PRINTS" id="PR00024">
    <property type="entry name" value="HOMEOBOX"/>
</dbReference>
<dbReference type="Pfam" id="PF00046">
    <property type="entry name" value="Homeodomain"/>
    <property type="match status" value="1"/>
</dbReference>
<name>A0AAV7J229_COTGL</name>
<keyword evidence="9" id="KW-1185">Reference proteome</keyword>
<dbReference type="PROSITE" id="PS50071">
    <property type="entry name" value="HOMEOBOX_2"/>
    <property type="match status" value="1"/>
</dbReference>
<dbReference type="GO" id="GO:0000978">
    <property type="term" value="F:RNA polymerase II cis-regulatory region sequence-specific DNA binding"/>
    <property type="evidence" value="ECO:0007669"/>
    <property type="project" value="TreeGrafter"/>
</dbReference>
<evidence type="ECO:0000313" key="9">
    <source>
        <dbReference type="Proteomes" id="UP000826195"/>
    </source>
</evidence>
<evidence type="ECO:0000256" key="5">
    <source>
        <dbReference type="PROSITE-ProRule" id="PRU00108"/>
    </source>
</evidence>
<feature type="DNA-binding region" description="Homeobox" evidence="5">
    <location>
        <begin position="122"/>
        <end position="181"/>
    </location>
</feature>
<sequence length="380" mass="44177">MMPSLIPFSVRDILNENHIDTMDSYNSHGQTSHNYNLSQDYYGYNSTPDNHWDMIDKYKEQLPSSNHQINNQNYSDLSGMQQQQPLGHIQTSYQENTHVEDGNIVTSSKTELRKNQSGKRTKRKPRVLFSQAQVYELEQRFKQQRYLSAPEREVLASTLKLTSTQVKIWFQNRRYKNKRARIEDAEKHVQSHNIKNQASVKKINVPVLIKDGKLNTRDSGGVNYWSSGFRPDHISSQDIQPDFGHVRLSPDYRLNDVRQDSTSISTEFRNNFSPNQDINRHSFSSSIDYRANNFGSSGMKSIKTEYKDFNDISSNFTEFKPVSSDNNKSGSIFNNENRSIMDISGNDFGFSNYTNPSNYQMSYVNYMEQLPMDQSIQRLW</sequence>
<organism evidence="8 9">
    <name type="scientific">Cotesia glomerata</name>
    <name type="common">Lepidopteran parasitic wasp</name>
    <name type="synonym">Apanteles glomeratus</name>
    <dbReference type="NCBI Taxonomy" id="32391"/>
    <lineage>
        <taxon>Eukaryota</taxon>
        <taxon>Metazoa</taxon>
        <taxon>Ecdysozoa</taxon>
        <taxon>Arthropoda</taxon>
        <taxon>Hexapoda</taxon>
        <taxon>Insecta</taxon>
        <taxon>Pterygota</taxon>
        <taxon>Neoptera</taxon>
        <taxon>Endopterygota</taxon>
        <taxon>Hymenoptera</taxon>
        <taxon>Apocrita</taxon>
        <taxon>Ichneumonoidea</taxon>
        <taxon>Braconidae</taxon>
        <taxon>Microgastrinae</taxon>
        <taxon>Cotesia</taxon>
    </lineage>
</organism>
<evidence type="ECO:0000256" key="3">
    <source>
        <dbReference type="ARBA" id="ARBA00023155"/>
    </source>
</evidence>
<dbReference type="SUPFAM" id="SSF46689">
    <property type="entry name" value="Homeodomain-like"/>
    <property type="match status" value="1"/>
</dbReference>
<dbReference type="AlphaFoldDB" id="A0AAV7J229"/>
<dbReference type="PROSITE" id="PS00027">
    <property type="entry name" value="HOMEOBOX_1"/>
    <property type="match status" value="1"/>
</dbReference>
<evidence type="ECO:0000259" key="7">
    <source>
        <dbReference type="PROSITE" id="PS50071"/>
    </source>
</evidence>
<dbReference type="PANTHER" id="PTHR24340">
    <property type="entry name" value="HOMEOBOX PROTEIN NKX"/>
    <property type="match status" value="1"/>
</dbReference>
<evidence type="ECO:0000256" key="2">
    <source>
        <dbReference type="ARBA" id="ARBA00023125"/>
    </source>
</evidence>
<dbReference type="GO" id="GO:0030154">
    <property type="term" value="P:cell differentiation"/>
    <property type="evidence" value="ECO:0007669"/>
    <property type="project" value="TreeGrafter"/>
</dbReference>
<feature type="domain" description="Homeobox" evidence="7">
    <location>
        <begin position="120"/>
        <end position="180"/>
    </location>
</feature>
<evidence type="ECO:0000313" key="8">
    <source>
        <dbReference type="EMBL" id="KAH0566551.1"/>
    </source>
</evidence>
<dbReference type="CDD" id="cd00086">
    <property type="entry name" value="homeodomain"/>
    <property type="match status" value="1"/>
</dbReference>
<dbReference type="InterPro" id="IPR001356">
    <property type="entry name" value="HD"/>
</dbReference>
<dbReference type="EMBL" id="JAHXZJ010000001">
    <property type="protein sequence ID" value="KAH0566551.1"/>
    <property type="molecule type" value="Genomic_DNA"/>
</dbReference>
<reference evidence="8 9" key="1">
    <citation type="journal article" date="2021" name="J. Hered.">
        <title>A chromosome-level genome assembly of the parasitoid wasp, Cotesia glomerata (Hymenoptera: Braconidae).</title>
        <authorList>
            <person name="Pinto B.J."/>
            <person name="Weis J.J."/>
            <person name="Gamble T."/>
            <person name="Ode P.J."/>
            <person name="Paul R."/>
            <person name="Zaspel J.M."/>
        </authorList>
    </citation>
    <scope>NUCLEOTIDE SEQUENCE [LARGE SCALE GENOMIC DNA]</scope>
    <source>
        <strain evidence="8">CgM1</strain>
    </source>
</reference>
<comment type="caution">
    <text evidence="8">The sequence shown here is derived from an EMBL/GenBank/DDBJ whole genome shotgun (WGS) entry which is preliminary data.</text>
</comment>
<dbReference type="InterPro" id="IPR050394">
    <property type="entry name" value="Homeobox_NK-like"/>
</dbReference>
<dbReference type="Proteomes" id="UP000826195">
    <property type="component" value="Unassembled WGS sequence"/>
</dbReference>
<evidence type="ECO:0000256" key="1">
    <source>
        <dbReference type="ARBA" id="ARBA00004123"/>
    </source>
</evidence>